<dbReference type="SUPFAM" id="SSF52540">
    <property type="entry name" value="P-loop containing nucleoside triphosphate hydrolases"/>
    <property type="match status" value="1"/>
</dbReference>
<evidence type="ECO:0000313" key="13">
    <source>
        <dbReference type="EMBL" id="KDN30438.1"/>
    </source>
</evidence>
<comment type="similarity">
    <text evidence="10">Belongs to the PrkA family.</text>
</comment>
<evidence type="ECO:0000256" key="3">
    <source>
        <dbReference type="ARBA" id="ARBA00012513"/>
    </source>
</evidence>
<keyword evidence="5" id="KW-0808">Transferase</keyword>
<evidence type="ECO:0000313" key="14">
    <source>
        <dbReference type="Proteomes" id="UP000027219"/>
    </source>
</evidence>
<keyword evidence="13" id="KW-0723">Serine/threonine-protein kinase</keyword>
<dbReference type="Pfam" id="PF08298">
    <property type="entry name" value="AAA_PrkA"/>
    <property type="match status" value="1"/>
</dbReference>
<feature type="domain" description="PrkA AAA" evidence="12">
    <location>
        <begin position="19"/>
        <end position="380"/>
    </location>
</feature>
<keyword evidence="14" id="KW-1185">Reference proteome</keyword>
<evidence type="ECO:0000256" key="1">
    <source>
        <dbReference type="ARBA" id="ARBA00004496"/>
    </source>
</evidence>
<evidence type="ECO:0000256" key="2">
    <source>
        <dbReference type="ARBA" id="ARBA00011245"/>
    </source>
</evidence>
<dbReference type="InterPro" id="IPR010650">
    <property type="entry name" value="PrkA_C"/>
</dbReference>
<dbReference type="GO" id="GO:0004674">
    <property type="term" value="F:protein serine/threonine kinase activity"/>
    <property type="evidence" value="ECO:0007669"/>
    <property type="project" value="UniProtKB-KW"/>
</dbReference>
<dbReference type="EC" id="2.7.11.1" evidence="3"/>
<evidence type="ECO:0000256" key="6">
    <source>
        <dbReference type="ARBA" id="ARBA00022777"/>
    </source>
</evidence>
<dbReference type="InterPro" id="IPR057741">
    <property type="entry name" value="YeaG"/>
</dbReference>
<accession>A0A066V1J5</accession>
<dbReference type="GO" id="GO:0005737">
    <property type="term" value="C:cytoplasm"/>
    <property type="evidence" value="ECO:0007669"/>
    <property type="project" value="UniProtKB-SubCell"/>
</dbReference>
<sequence length="644" mass="74126">MSIFDHYQSRYEAAKEEELTLQEFLGLCKDDKSAYANAAERLLLAIGKPEVIDTAQDPQLSRIFSNRVISRYREFEDFYGMEDAIEQIVSYLKHAAQGLEERKQILYLLGPVGGGKSSLAEKLKSLMQKVPIYVLCADGERSPVNDHPFCLFDVNEDGDVLKQEYGIEKRYLRSIMSPWAAKRLHEFGGDISRFKVVKVRPSILDQVAIAKTEPGDENNQDISSLVGKVDIRKLEHFSQDDPDAYSYSGALCKANQGLMEFVEMFKAPIKVLHPLLTATQEGNFNGTEGLSALPFDGMILAHSNESEWQTFRNNKNNEAFLDRVYIVKVPYCLRVSEEVKIYQKLLEHSELSKAPCSPSTLELLSQFSILSRLKEPENSSLFSKMRVYDGETLKDTDPKAKSYQEYRDYAGVDEGMSGLSTRFAFKILSRVFNFDQTEVAANPVHLFYVIEQQIEREQFPQETAEKYLEFLKGYLVPRYVEFIGKEIQTAYLESYSEYGQNIFDRYVTYADFWIQDQEYRDPETGQLFDRASLNGELEKIEKTAGISNPKDFRNEIVNFVLRAKANNNGKNPVWTSYEKLRTVIEKKMFSNTEELLPVISFNAKTSSEDQKKHDDFVARMMEKGYTEKQVRLLSEWYLRVRKSS</sequence>
<protein>
    <recommendedName>
        <fullName evidence="11">Serine/threonine kinase YeaG</fullName>
        <ecNumber evidence="3">2.7.11.1</ecNumber>
    </recommendedName>
</protein>
<dbReference type="NCBIfam" id="NF011999">
    <property type="entry name" value="PRK15455.1"/>
    <property type="match status" value="1"/>
</dbReference>
<comment type="catalytic activity">
    <reaction evidence="9">
        <text>L-seryl-[protein] + ATP = O-phospho-L-seryl-[protein] + ADP + H(+)</text>
        <dbReference type="Rhea" id="RHEA:17989"/>
        <dbReference type="Rhea" id="RHEA-COMP:9863"/>
        <dbReference type="Rhea" id="RHEA-COMP:11604"/>
        <dbReference type="ChEBI" id="CHEBI:15378"/>
        <dbReference type="ChEBI" id="CHEBI:29999"/>
        <dbReference type="ChEBI" id="CHEBI:30616"/>
        <dbReference type="ChEBI" id="CHEBI:83421"/>
        <dbReference type="ChEBI" id="CHEBI:456216"/>
        <dbReference type="EC" id="2.7.11.1"/>
    </reaction>
</comment>
<evidence type="ECO:0000259" key="12">
    <source>
        <dbReference type="SMART" id="SM00763"/>
    </source>
</evidence>
<dbReference type="FunFam" id="3.40.50.300:FF:000609">
    <property type="entry name" value="PrkA family serine protein kinase"/>
    <property type="match status" value="1"/>
</dbReference>
<evidence type="ECO:0000256" key="9">
    <source>
        <dbReference type="ARBA" id="ARBA00048679"/>
    </source>
</evidence>
<comment type="caution">
    <text evidence="13">The sequence shown here is derived from an EMBL/GenBank/DDBJ whole genome shotgun (WGS) entry which is preliminary data.</text>
</comment>
<evidence type="ECO:0000256" key="5">
    <source>
        <dbReference type="ARBA" id="ARBA00022679"/>
    </source>
</evidence>
<dbReference type="PANTHER" id="PTHR30267">
    <property type="entry name" value="PROTEIN KINASE PRKA"/>
    <property type="match status" value="1"/>
</dbReference>
<organism evidence="13 14">
    <name type="scientific">Vibrio fortis</name>
    <dbReference type="NCBI Taxonomy" id="212667"/>
    <lineage>
        <taxon>Bacteria</taxon>
        <taxon>Pseudomonadati</taxon>
        <taxon>Pseudomonadota</taxon>
        <taxon>Gammaproteobacteria</taxon>
        <taxon>Vibrionales</taxon>
        <taxon>Vibrionaceae</taxon>
        <taxon>Vibrio</taxon>
    </lineage>
</organism>
<dbReference type="Pfam" id="PF06798">
    <property type="entry name" value="PrkA"/>
    <property type="match status" value="1"/>
</dbReference>
<dbReference type="PIRSF" id="PIRSF000549">
    <property type="entry name" value="Ser_prot_kin"/>
    <property type="match status" value="1"/>
</dbReference>
<evidence type="ECO:0000256" key="10">
    <source>
        <dbReference type="ARBA" id="ARBA00061624"/>
    </source>
</evidence>
<keyword evidence="6 13" id="KW-0418">Kinase</keyword>
<evidence type="ECO:0000256" key="11">
    <source>
        <dbReference type="ARBA" id="ARBA00093631"/>
    </source>
</evidence>
<reference evidence="13 14" key="1">
    <citation type="submission" date="2014-02" db="EMBL/GenBank/DDBJ databases">
        <title>Vibrio fortis Dalian14 Genome Sequencing.</title>
        <authorList>
            <person name="Wang Y."/>
            <person name="Song L."/>
            <person name="Liu G."/>
            <person name="Ding J."/>
        </authorList>
    </citation>
    <scope>NUCLEOTIDE SEQUENCE [LARGE SCALE GENOMIC DNA]</scope>
    <source>
        <strain evidence="13 14">Dalian14</strain>
    </source>
</reference>
<keyword evidence="4" id="KW-0963">Cytoplasm</keyword>
<dbReference type="Proteomes" id="UP000027219">
    <property type="component" value="Unassembled WGS sequence"/>
</dbReference>
<evidence type="ECO:0000256" key="7">
    <source>
        <dbReference type="ARBA" id="ARBA00023016"/>
    </source>
</evidence>
<comment type="subcellular location">
    <subcellularLocation>
        <location evidence="1">Cytoplasm</location>
    </subcellularLocation>
</comment>
<name>A0A066V1J5_9VIBR</name>
<proteinExistence type="inferred from homology"/>
<gene>
    <name evidence="13" type="ORF">VFDL14_06835</name>
</gene>
<dbReference type="InterPro" id="IPR016230">
    <property type="entry name" value="PrkA/YeaG"/>
</dbReference>
<dbReference type="InterPro" id="IPR027417">
    <property type="entry name" value="P-loop_NTPase"/>
</dbReference>
<dbReference type="STRING" id="212667.VFDL14_06835"/>
<comment type="subunit">
    <text evidence="2">Monomer.</text>
</comment>
<dbReference type="OrthoDB" id="9761914at2"/>
<dbReference type="RefSeq" id="WP_032549489.1">
    <property type="nucleotide sequence ID" value="NZ_JFFR01000002.1"/>
</dbReference>
<dbReference type="Gene3D" id="3.40.50.300">
    <property type="entry name" value="P-loop containing nucleotide triphosphate hydrolases"/>
    <property type="match status" value="1"/>
</dbReference>
<evidence type="ECO:0000256" key="4">
    <source>
        <dbReference type="ARBA" id="ARBA00022490"/>
    </source>
</evidence>
<dbReference type="InterPro" id="IPR013153">
    <property type="entry name" value="Prk_AAA"/>
</dbReference>
<keyword evidence="7" id="KW-0346">Stress response</keyword>
<dbReference type="EMBL" id="JFFR01000002">
    <property type="protein sequence ID" value="KDN30438.1"/>
    <property type="molecule type" value="Genomic_DNA"/>
</dbReference>
<dbReference type="SMART" id="SM00763">
    <property type="entry name" value="AAA_PrkA"/>
    <property type="match status" value="1"/>
</dbReference>
<dbReference type="AlphaFoldDB" id="A0A066V1J5"/>
<dbReference type="PANTHER" id="PTHR30267:SF2">
    <property type="entry name" value="PROTEIN PRKA"/>
    <property type="match status" value="1"/>
</dbReference>
<evidence type="ECO:0000256" key="8">
    <source>
        <dbReference type="ARBA" id="ARBA00047899"/>
    </source>
</evidence>
<comment type="catalytic activity">
    <reaction evidence="8">
        <text>L-threonyl-[protein] + ATP = O-phospho-L-threonyl-[protein] + ADP + H(+)</text>
        <dbReference type="Rhea" id="RHEA:46608"/>
        <dbReference type="Rhea" id="RHEA-COMP:11060"/>
        <dbReference type="Rhea" id="RHEA-COMP:11605"/>
        <dbReference type="ChEBI" id="CHEBI:15378"/>
        <dbReference type="ChEBI" id="CHEBI:30013"/>
        <dbReference type="ChEBI" id="CHEBI:30616"/>
        <dbReference type="ChEBI" id="CHEBI:61977"/>
        <dbReference type="ChEBI" id="CHEBI:456216"/>
        <dbReference type="EC" id="2.7.11.1"/>
    </reaction>
</comment>